<dbReference type="Proteomes" id="UP000688137">
    <property type="component" value="Unassembled WGS sequence"/>
</dbReference>
<dbReference type="PANTHER" id="PTHR24114">
    <property type="entry name" value="LEUCINE RICH REPEAT FAMILY PROTEIN"/>
    <property type="match status" value="1"/>
</dbReference>
<gene>
    <name evidence="1" type="ORF">PPRIM_AZ9-3.1.T0490219</name>
</gene>
<proteinExistence type="predicted"/>
<comment type="caution">
    <text evidence="1">The sequence shown here is derived from an EMBL/GenBank/DDBJ whole genome shotgun (WGS) entry which is preliminary data.</text>
</comment>
<reference evidence="1" key="1">
    <citation type="submission" date="2021-01" db="EMBL/GenBank/DDBJ databases">
        <authorList>
            <consortium name="Genoscope - CEA"/>
            <person name="William W."/>
        </authorList>
    </citation>
    <scope>NUCLEOTIDE SEQUENCE</scope>
</reference>
<dbReference type="OMA" id="EICDLMK"/>
<dbReference type="AlphaFoldDB" id="A0A8S1LZF9"/>
<organism evidence="1 2">
    <name type="scientific">Paramecium primaurelia</name>
    <dbReference type="NCBI Taxonomy" id="5886"/>
    <lineage>
        <taxon>Eukaryota</taxon>
        <taxon>Sar</taxon>
        <taxon>Alveolata</taxon>
        <taxon>Ciliophora</taxon>
        <taxon>Intramacronucleata</taxon>
        <taxon>Oligohymenophorea</taxon>
        <taxon>Peniculida</taxon>
        <taxon>Parameciidae</taxon>
        <taxon>Paramecium</taxon>
    </lineage>
</organism>
<keyword evidence="2" id="KW-1185">Reference proteome</keyword>
<accession>A0A8S1LZF9</accession>
<evidence type="ECO:0000313" key="2">
    <source>
        <dbReference type="Proteomes" id="UP000688137"/>
    </source>
</evidence>
<protein>
    <recommendedName>
        <fullName evidence="3">Leucine Rich Repeat family protein</fullName>
    </recommendedName>
</protein>
<evidence type="ECO:0008006" key="3">
    <source>
        <dbReference type="Google" id="ProtNLM"/>
    </source>
</evidence>
<dbReference type="EMBL" id="CAJJDM010000049">
    <property type="protein sequence ID" value="CAD8072619.1"/>
    <property type="molecule type" value="Genomic_DNA"/>
</dbReference>
<name>A0A8S1LZF9_PARPR</name>
<dbReference type="InterPro" id="IPR052394">
    <property type="entry name" value="LRR-containing"/>
</dbReference>
<sequence>MHVGLSNKFSIQGSKRKIASLQFSDKTVEDYSKAMSVGNPSDLNTSPFPQLYSPAGKRQMFQRVDRFSVLQPIKKEEDKLTDKDIMRQLQESPEQKLEDQIPKQLVGSQSARSYFQHYKVLNKVKQQNDYHKINDSIQTQMLKQAESLDVLPCKLGLIKLNGNESQVSINNHHYGDKYISVLSEGLRQNQGIKEFLLSNNRIKQDGAVTILNQIGKQATVIDLSKNDIGQMGVDCLCQQLQMRENKMEVINIEDNKLGDKFVMKILKCLLNTQNKVKVLNISKNFLTNEICDLMKEIILQLDLLEELYIHWNQIKGSGGQKIFEALIENKNMIVFDGSWNGFGISEKSNCTQKVCEFLSQNKVMLHCDLSANQFTLQDCKLIATSLKPNRTMYGFHFAGNWGVVDPRGFLIIDENAQQKVLGETLRIKGLEQVTTLRHEDVCWICEGWQEQVFDWIPDGECDPLFLHMNFEEYKQVYIPKRNDGTYKLSLMIPTGQTQFLFTVIDNQTTAVNYDNIKFGHVIKLKVNGINVSCQLDNINVVKKLKHFQLMDKKEMKALTSVLPRTPDPIYIPPKLKKQKRIWSFPISIWFKDFRFENEEFLRKCFEKDWSCSKISKVVKNPDEFNEVKNLLWKDYKMIKETYKWYSSYNPSGDVWSISSNVITDFSSTTELVDNKTFKLSDLDLKFIATCAASIEYKGNYRNPERALCRYQFMEFLVRVSDDKYLKQKQANNMVDSVQMILDQCRPTMQQYNAQKWRDERYFNEQCDDCLKYYKTLLNYVYNRYSIKKVKPGQKKFMCLDELHEICGQAGLFDEKFVDRDADLAFNLSMMLQIDELESDRIFQMTFVEFMEAIARIAEKVSLPAAPDMSWEQRQQQPLHIKLERLLILLAQTCASEEYKQQFGNPQKSIFDVQPEDD</sequence>
<evidence type="ECO:0000313" key="1">
    <source>
        <dbReference type="EMBL" id="CAD8072619.1"/>
    </source>
</evidence>
<dbReference type="PANTHER" id="PTHR24114:SF2">
    <property type="entry name" value="F-BOX DOMAIN-CONTAINING PROTEIN-RELATED"/>
    <property type="match status" value="1"/>
</dbReference>